<feature type="compositionally biased region" description="Low complexity" evidence="1">
    <location>
        <begin position="147"/>
        <end position="168"/>
    </location>
</feature>
<evidence type="ECO:0000313" key="3">
    <source>
        <dbReference type="Proteomes" id="UP001158576"/>
    </source>
</evidence>
<sequence length="549" mass="62318">MLKISMKDEDAVFASKRPPSPKTLDLAERTDQAYQRHARISSFKEFNQRLSDSSVANNSAQNIGVQVNTTLISPTSAQPKRVFFCDSSTQTTVTESFTDISDRTHVSISKTNDSEMKLDEFPMPPVEIQRENEPDNKKRIEEELRSVSRSSSSSEENSSEASTRSSESYKTAEKEEERGDELIQNRDEDIAVELNEYKSVQSDGNPSHLDKTDINYPQPNETKEEILQNKSQPQSIKTALPKKENLYFHRRDSFPRGFSIKDRLKKWQDLEQNSQGIQTEDQAPQTREEELAPPVSNNSSSSNVQPALETTEASEKEPSAEQNQIEEASEEQNPATEDNEEEMRLQREKGSVLKRWPENEPADDGNASVAKIISKFQTGKAQKYAKTHFTCGKVRRLVAQFQSTGWRAQQKNSTDYTKRMVEIKDQENSVSKITSSWESKNAGYLDDSSWMDRAKSLSESHHYEPEELLQNETQNEAQSYASSSSSSSSSDSEHEDIQEAESIYQEERVESPELSQRAESFVVESPSPEVDESSTTSVHQLRSFFENCF</sequence>
<protein>
    <submittedName>
        <fullName evidence="2">Oidioi.mRNA.OKI2018_I69.PAR.g11048.t1.cds</fullName>
    </submittedName>
</protein>
<feature type="compositionally biased region" description="Basic and acidic residues" evidence="1">
    <location>
        <begin position="128"/>
        <end position="146"/>
    </location>
</feature>
<feature type="compositionally biased region" description="Basic and acidic residues" evidence="1">
    <location>
        <begin position="170"/>
        <end position="189"/>
    </location>
</feature>
<evidence type="ECO:0000256" key="1">
    <source>
        <dbReference type="SAM" id="MobiDB-lite"/>
    </source>
</evidence>
<dbReference type="EMBL" id="OU015568">
    <property type="protein sequence ID" value="CAG5085916.1"/>
    <property type="molecule type" value="Genomic_DNA"/>
</dbReference>
<feature type="region of interest" description="Disordered" evidence="1">
    <location>
        <begin position="269"/>
        <end position="368"/>
    </location>
</feature>
<proteinExistence type="predicted"/>
<feature type="compositionally biased region" description="Basic and acidic residues" evidence="1">
    <location>
        <begin position="1"/>
        <end position="10"/>
    </location>
</feature>
<accession>A0ABN7RXC5</accession>
<evidence type="ECO:0000313" key="2">
    <source>
        <dbReference type="EMBL" id="CAG5085916.1"/>
    </source>
</evidence>
<feature type="compositionally biased region" description="Basic and acidic residues" evidence="1">
    <location>
        <begin position="241"/>
        <end position="255"/>
    </location>
</feature>
<feature type="compositionally biased region" description="Polar residues" evidence="1">
    <location>
        <begin position="270"/>
        <end position="285"/>
    </location>
</feature>
<feature type="region of interest" description="Disordered" evidence="1">
    <location>
        <begin position="1"/>
        <end position="25"/>
    </location>
</feature>
<name>A0ABN7RXC5_OIKDI</name>
<feature type="region of interest" description="Disordered" evidence="1">
    <location>
        <begin position="468"/>
        <end position="537"/>
    </location>
</feature>
<feature type="region of interest" description="Disordered" evidence="1">
    <location>
        <begin position="111"/>
        <end position="255"/>
    </location>
</feature>
<feature type="compositionally biased region" description="Low complexity" evidence="1">
    <location>
        <begin position="519"/>
        <end position="537"/>
    </location>
</feature>
<feature type="compositionally biased region" description="Polar residues" evidence="1">
    <location>
        <begin position="470"/>
        <end position="481"/>
    </location>
</feature>
<gene>
    <name evidence="2" type="ORF">OKIOD_LOCUS2606</name>
</gene>
<keyword evidence="3" id="KW-1185">Reference proteome</keyword>
<organism evidence="2 3">
    <name type="scientific">Oikopleura dioica</name>
    <name type="common">Tunicate</name>
    <dbReference type="NCBI Taxonomy" id="34765"/>
    <lineage>
        <taxon>Eukaryota</taxon>
        <taxon>Metazoa</taxon>
        <taxon>Chordata</taxon>
        <taxon>Tunicata</taxon>
        <taxon>Appendicularia</taxon>
        <taxon>Copelata</taxon>
        <taxon>Oikopleuridae</taxon>
        <taxon>Oikopleura</taxon>
    </lineage>
</organism>
<feature type="compositionally biased region" description="Polar residues" evidence="1">
    <location>
        <begin position="228"/>
        <end position="237"/>
    </location>
</feature>
<reference evidence="2 3" key="1">
    <citation type="submission" date="2021-04" db="EMBL/GenBank/DDBJ databases">
        <authorList>
            <person name="Bliznina A."/>
        </authorList>
    </citation>
    <scope>NUCLEOTIDE SEQUENCE [LARGE SCALE GENOMIC DNA]</scope>
</reference>
<dbReference type="Proteomes" id="UP001158576">
    <property type="component" value="Chromosome PAR"/>
</dbReference>
<feature type="compositionally biased region" description="Polar residues" evidence="1">
    <location>
        <begin position="320"/>
        <end position="336"/>
    </location>
</feature>
<feature type="compositionally biased region" description="Basic and acidic residues" evidence="1">
    <location>
        <begin position="342"/>
        <end position="358"/>
    </location>
</feature>